<proteinExistence type="predicted"/>
<dbReference type="GO" id="GO:0016787">
    <property type="term" value="F:hydrolase activity"/>
    <property type="evidence" value="ECO:0007669"/>
    <property type="project" value="InterPro"/>
</dbReference>
<comment type="caution">
    <text evidence="2">The sequence shown here is derived from an EMBL/GenBank/DDBJ whole genome shotgun (WGS) entry which is preliminary data.</text>
</comment>
<sequence length="208" mass="23396">MHSLTLWIITDFHHSIQAKIQLLKLLSMVVDPEYHLVLSLGDTINNRDEQLPYLKELYQSIANLGFKLGAIHGNNEPTSAYTVTRQLGINLHLERIEWQGYNFTGIGGFGLLNEADFADLDLRALAINQRTIFLTHIPPNLPLPVTGPYLHLHGHLHRAKPLRLYNQTYLLGCPAGIDLKLTKISIPVLDQLSAAEPIPAPTVYWLDL</sequence>
<gene>
    <name evidence="2" type="ORF">CEO22_196</name>
</gene>
<dbReference type="EMBL" id="VMFD01000013">
    <property type="protein sequence ID" value="TSC66162.1"/>
    <property type="molecule type" value="Genomic_DNA"/>
</dbReference>
<organism evidence="2 3">
    <name type="scientific">Candidatus Berkelbacteria bacterium Gr01-1014_85</name>
    <dbReference type="NCBI Taxonomy" id="2017150"/>
    <lineage>
        <taxon>Bacteria</taxon>
        <taxon>Candidatus Berkelbacteria</taxon>
    </lineage>
</organism>
<dbReference type="Gene3D" id="3.60.21.10">
    <property type="match status" value="1"/>
</dbReference>
<feature type="domain" description="Calcineurin-like phosphoesterase" evidence="1">
    <location>
        <begin position="5"/>
        <end position="158"/>
    </location>
</feature>
<reference evidence="2 3" key="1">
    <citation type="submission" date="2017-08" db="EMBL/GenBank/DDBJ databases">
        <title>Mechanisms for carbon and nitrogen cycling indicate functional differentiation within the Candidate Phyla Radiation.</title>
        <authorList>
            <person name="Danczak R.E."/>
            <person name="Johnston M.D."/>
            <person name="Kenah C."/>
            <person name="Slattery M."/>
            <person name="Wrighton K.C."/>
            <person name="Wilkins M.J."/>
        </authorList>
    </citation>
    <scope>NUCLEOTIDE SEQUENCE [LARGE SCALE GENOMIC DNA]</scope>
    <source>
        <strain evidence="2">Gr01-1014_85</strain>
    </source>
</reference>
<protein>
    <recommendedName>
        <fullName evidence="1">Calcineurin-like phosphoesterase domain-containing protein</fullName>
    </recommendedName>
</protein>
<evidence type="ECO:0000313" key="3">
    <source>
        <dbReference type="Proteomes" id="UP000316253"/>
    </source>
</evidence>
<dbReference type="AlphaFoldDB" id="A0A554JCQ4"/>
<dbReference type="SUPFAM" id="SSF56300">
    <property type="entry name" value="Metallo-dependent phosphatases"/>
    <property type="match status" value="1"/>
</dbReference>
<dbReference type="InterPro" id="IPR029052">
    <property type="entry name" value="Metallo-depent_PP-like"/>
</dbReference>
<dbReference type="InterPro" id="IPR004843">
    <property type="entry name" value="Calcineurin-like_PHP"/>
</dbReference>
<accession>A0A554JCQ4</accession>
<evidence type="ECO:0000313" key="2">
    <source>
        <dbReference type="EMBL" id="TSC66162.1"/>
    </source>
</evidence>
<dbReference type="Pfam" id="PF00149">
    <property type="entry name" value="Metallophos"/>
    <property type="match status" value="1"/>
</dbReference>
<name>A0A554JCQ4_9BACT</name>
<evidence type="ECO:0000259" key="1">
    <source>
        <dbReference type="Pfam" id="PF00149"/>
    </source>
</evidence>
<dbReference type="Proteomes" id="UP000316253">
    <property type="component" value="Unassembled WGS sequence"/>
</dbReference>